<evidence type="ECO:0000256" key="5">
    <source>
        <dbReference type="ARBA" id="ARBA00023242"/>
    </source>
</evidence>
<dbReference type="InterPro" id="IPR057051">
    <property type="entry name" value="PARP14_RPM_1"/>
</dbReference>
<dbReference type="FunFam" id="3.90.228.10:FF:000008">
    <property type="entry name" value="Poly [ADP-ribose] polymerase"/>
    <property type="match status" value="1"/>
</dbReference>
<dbReference type="GO" id="GO:0003714">
    <property type="term" value="F:transcription corepressor activity"/>
    <property type="evidence" value="ECO:0007669"/>
    <property type="project" value="TreeGrafter"/>
</dbReference>
<feature type="domain" description="PARP catalytic" evidence="12">
    <location>
        <begin position="1798"/>
        <end position="1992"/>
    </location>
</feature>
<dbReference type="Gene3D" id="3.90.228.10">
    <property type="match status" value="1"/>
</dbReference>
<dbReference type="PROSITE" id="PS50918">
    <property type="entry name" value="WWE"/>
    <property type="match status" value="1"/>
</dbReference>
<dbReference type="InterPro" id="IPR012677">
    <property type="entry name" value="Nucleotide-bd_a/b_plait_sf"/>
</dbReference>
<accession>A0A3B4EI74</accession>
<dbReference type="Pfam" id="PF23222">
    <property type="entry name" value="RRM_PARP14_1"/>
    <property type="match status" value="1"/>
</dbReference>
<evidence type="ECO:0000313" key="15">
    <source>
        <dbReference type="Proteomes" id="UP001501920"/>
    </source>
</evidence>
<dbReference type="Pfam" id="PF23245">
    <property type="entry name" value="RRM_PARP14_2"/>
    <property type="match status" value="1"/>
</dbReference>
<dbReference type="CDD" id="cd01439">
    <property type="entry name" value="TCCD_inducible_PARP_like"/>
    <property type="match status" value="1"/>
</dbReference>
<dbReference type="Gene3D" id="3.30.720.50">
    <property type="match status" value="1"/>
</dbReference>
<dbReference type="Gene3D" id="3.30.70.330">
    <property type="match status" value="3"/>
</dbReference>
<dbReference type="Pfam" id="PF23254">
    <property type="entry name" value="KH_PARP14_8"/>
    <property type="match status" value="1"/>
</dbReference>
<keyword evidence="2 8" id="KW-0328">Glycosyltransferase</keyword>
<keyword evidence="4 8" id="KW-0520">NAD</keyword>
<dbReference type="Ensembl" id="ENSPNAT00000030328.2">
    <property type="protein sequence ID" value="ENSPNAP00000036197.2"/>
    <property type="gene ID" value="ENSPNAG00000026804.2"/>
</dbReference>
<dbReference type="GeneTree" id="ENSGT00940000165390"/>
<dbReference type="STRING" id="42514.ENSPNAP00000036197"/>
<reference evidence="14" key="3">
    <citation type="submission" date="2025-09" db="UniProtKB">
        <authorList>
            <consortium name="Ensembl"/>
        </authorList>
    </citation>
    <scope>IDENTIFICATION</scope>
</reference>
<evidence type="ECO:0000256" key="4">
    <source>
        <dbReference type="ARBA" id="ARBA00023027"/>
    </source>
</evidence>
<sequence length="1992" mass="222498">MEDFPHPLTVEGRWPSASTKTLTAKLQIYFQSRRKSQGGDCVVRFSEQSRTATVHFRSAETRDQVLCKGDHSITIENQLVKLEVFKHGDEEKQKTEEPSGAAAAGTDVDPGFQKTVPTEQRTLSVRVDNVPADAVTNKDLLDLYFEKWGGPIETISSIPEKQAAIITFRSPDAVQRLLERIDHSIGKVPVSVHPYFDTDESQADQLTEPSPKDSLGDSPQPGAVVLENLPDNFYKEVLALLVENISNASEEDYFLEIIRESNVAVVTFNDPSVAEKFLVESTGNKKFQQYRLKGRALEKSRSVKVENLPAQTSPEMLELYFEKWGGTVETVTMVLEEQAAIVTFCKQQDAENVLEKDLRIVKTAVTVYPYYMSLGTALYGKDRPTWTLPKPFTEKINPAIREFLNKKGLISSICKQMNSLSCQVNMDKAEVQLSPLPTLLKQKGITKKHIDDWRQNATDGFREILSNYAVFECAVIPSVWSTLETDIRSVVKDKAFMKINNGVLTLAGMKQDINLLKPILESDLKRASDQMERDQKSVVESMEMSPAMVSLLLQEGLQQNAAAKYPELKLIYKKDTNQLTLHGLSVEIFDIKNWILERRLSQKQKIPKIDPSLLEFLRSVDCEEMSGDLFTSKGISAVYTVENGDVVLTGSSDRSLTEAEQRLQLALTSSTLSLEDLSVLEKPEWRSLNDELCDTYNLARKKTVIIKSSKHNEALVVTGFQQPVLEVSRSLEKFINTHSRIDEVIRVKSYAVVKFINEKMSLVWKKLVKSDEVTVHFDPKRALIRLSGERVHIQPAMENFQKIADALHTDRMSIKKAGAKKYFQEQRSIFLMMMKEHRFVVVLEESHMLEEDEDDFDDDDSMEDFGQLSCEVQMPDGVIITVRKADICQFKVDAVVNAANEDLKHIGGVALALLKAAGPSLQEWSDAYVVANGQVAPGKAITTGAGRLPCKYVVHAVGPRYTHTDKFNAVKRLRQAVRESLNQAEMNKCSSIAMPAISSGIFGFPLELCTETIAKELHAYVEDQKRQGGMNMLRQIHLVDFSANTVNAMAQAVRKEFAAFSPKMTFPQQMSSHGRGRGRGRGHQNRNQRSRRQGRQGQGYHGQNKPGKGQWGPGPRSKEAHGYRRNESVEFNSPGQTWEQNSSQPTRSQYDDFNRSGSLETHSTQEGLRIFLKQGNIQDAVSDVIVNTISEDVDLSKGAVSKALLQVAGPQLQAEARSNLAASGSSNLSFGCMVVTSGYNLNCQRVFHTVCPFWKGGTGSEDEGLKQIIRDCLKKAEHQKMASISFPAIGTGNLGFPKDLVSSILLRGIHDFSANVQPQYLKEVTVIVHPSDKETVQSFINSFRGGRPGPITKGAHAILQQSPKKSPIARSSQSPGLFGVVSTPTLGVHSVQVGHVTLEVSSGDITKERSDAIVNSSNGSFSLKAGVSKAILDGAGLIVEQECAQIVNSTSLQQKEMIVTSGGQLPCSHIIHIIGRNTPAAIKDAVYSVLKMCEAQKFSSVAFPALGTGQGGASPSAVADAMIDAVIDFVKKKKGPHLQSVKFLIFQTSMVSDFHQSMLRRQQEGVEEDTTVLGWFKDKFDSMASYFTGNSAEASRPFPSVHEDFVMASEEFEPAVFQLCAESQRDLNEARELINSFIIKEQTSSSIRDSAINSFTREDAEMLTNLQRELTVSIQLNKNGPEPVITVEGLTRDVVKVEGTIRDMIRKVEKNEARKREAFMISSLVEWQYLDSTNNLVPFDIYTNYDLEEAFGKKQPRVKIKINNEEVEADLTLRVAYSRSRRIELKRVDQKDQPSVALPGHWEKMKDDKFVTRVQIKQGSQEHEDVETEFRKTGLANEILNIERVQNSTLWKNYKIKKKHFEEKNKHKNNEKRLFHGTGPDNIDKINHHGFNRSYAGTHGAMFGNGVYFAVDPGYSARGYSKPDKQGHKRMYLARVLVGDYTKGRGALISPPAKSSTATDLYDSVTDDQQNPSMFVIFHDMQAYPEYLITFQ</sequence>
<dbReference type="InterPro" id="IPR002589">
    <property type="entry name" value="Macro_dom"/>
</dbReference>
<dbReference type="PROSITE" id="PS51059">
    <property type="entry name" value="PARP_CATALYTIC"/>
    <property type="match status" value="1"/>
</dbReference>
<dbReference type="InterPro" id="IPR057046">
    <property type="entry name" value="PARP14_KH_4"/>
</dbReference>
<feature type="domain" description="RRM" evidence="10">
    <location>
        <begin position="301"/>
        <end position="365"/>
    </location>
</feature>
<evidence type="ECO:0000259" key="11">
    <source>
        <dbReference type="PROSITE" id="PS50918"/>
    </source>
</evidence>
<evidence type="ECO:0000256" key="8">
    <source>
        <dbReference type="RuleBase" id="RU362114"/>
    </source>
</evidence>
<dbReference type="InterPro" id="IPR012317">
    <property type="entry name" value="Poly(ADP-ribose)pol_cat_dom"/>
</dbReference>
<dbReference type="InterPro" id="IPR013761">
    <property type="entry name" value="SAM/pointed_sf"/>
</dbReference>
<evidence type="ECO:0000256" key="1">
    <source>
        <dbReference type="ARBA" id="ARBA00004123"/>
    </source>
</evidence>
<feature type="region of interest" description="Disordered" evidence="9">
    <location>
        <begin position="1064"/>
        <end position="1161"/>
    </location>
</feature>
<dbReference type="SUPFAM" id="SSF117839">
    <property type="entry name" value="WWE domain"/>
    <property type="match status" value="1"/>
</dbReference>
<evidence type="ECO:0000256" key="3">
    <source>
        <dbReference type="ARBA" id="ARBA00022679"/>
    </source>
</evidence>
<dbReference type="SUPFAM" id="SSF52949">
    <property type="entry name" value="Macro domain-like"/>
    <property type="match status" value="3"/>
</dbReference>
<dbReference type="CDD" id="cd02907">
    <property type="entry name" value="Macro_Af1521_BAL-like"/>
    <property type="match status" value="1"/>
</dbReference>
<dbReference type="InterPro" id="IPR004170">
    <property type="entry name" value="WWE_dom"/>
</dbReference>
<comment type="subcellular location">
    <subcellularLocation>
        <location evidence="1">Nucleus</location>
    </subcellularLocation>
</comment>
<proteinExistence type="inferred from homology"/>
<feature type="domain" description="Macro" evidence="13">
    <location>
        <begin position="867"/>
        <end position="1057"/>
    </location>
</feature>
<dbReference type="Pfam" id="PF23253">
    <property type="entry name" value="KH_PARP14_6"/>
    <property type="match status" value="1"/>
</dbReference>
<dbReference type="SMART" id="SM00506">
    <property type="entry name" value="A1pp"/>
    <property type="match status" value="3"/>
</dbReference>
<dbReference type="GO" id="GO:1990404">
    <property type="term" value="F:NAD+-protein mono-ADP-ribosyltransferase activity"/>
    <property type="evidence" value="ECO:0007669"/>
    <property type="project" value="TreeGrafter"/>
</dbReference>
<dbReference type="InterPro" id="IPR057048">
    <property type="entry name" value="PARP14_KH_6"/>
</dbReference>
<dbReference type="Pfam" id="PF00644">
    <property type="entry name" value="PARP"/>
    <property type="match status" value="1"/>
</dbReference>
<feature type="compositionally biased region" description="Basic residues" evidence="9">
    <location>
        <begin position="1074"/>
        <end position="1094"/>
    </location>
</feature>
<dbReference type="GO" id="GO:0003950">
    <property type="term" value="F:NAD+ poly-ADP-ribosyltransferase activity"/>
    <property type="evidence" value="ECO:0007669"/>
    <property type="project" value="UniProtKB-UniRule"/>
</dbReference>
<dbReference type="InterPro" id="IPR037197">
    <property type="entry name" value="WWE_dom_sf"/>
</dbReference>
<evidence type="ECO:0000313" key="14">
    <source>
        <dbReference type="Ensembl" id="ENSPNAP00000036197.2"/>
    </source>
</evidence>
<dbReference type="InterPro" id="IPR057047">
    <property type="entry name" value="PARP14_KH_5"/>
</dbReference>
<dbReference type="InterPro" id="IPR057045">
    <property type="entry name" value="PARP14_KH_3"/>
</dbReference>
<keyword evidence="7" id="KW-0694">RNA-binding</keyword>
<dbReference type="Gene3D" id="1.10.150.50">
    <property type="entry name" value="Transcription Factor, Ets-1"/>
    <property type="match status" value="1"/>
</dbReference>
<dbReference type="Pfam" id="PF23084">
    <property type="entry name" value="KH_PARP14_1"/>
    <property type="match status" value="1"/>
</dbReference>
<dbReference type="Pfam" id="PF23252">
    <property type="entry name" value="KH_PARP14_5"/>
    <property type="match status" value="1"/>
</dbReference>
<dbReference type="InterPro" id="IPR000504">
    <property type="entry name" value="RRM_dom"/>
</dbReference>
<dbReference type="InterPro" id="IPR054596">
    <property type="entry name" value="PARP14_WWE"/>
</dbReference>
<dbReference type="InterPro" id="IPR057043">
    <property type="entry name" value="PARP14_KH_2"/>
</dbReference>
<evidence type="ECO:0000259" key="10">
    <source>
        <dbReference type="PROSITE" id="PS50102"/>
    </source>
</evidence>
<evidence type="ECO:0000259" key="12">
    <source>
        <dbReference type="PROSITE" id="PS51059"/>
    </source>
</evidence>
<evidence type="ECO:0000256" key="2">
    <source>
        <dbReference type="ARBA" id="ARBA00022676"/>
    </source>
</evidence>
<evidence type="ECO:0000259" key="13">
    <source>
        <dbReference type="PROSITE" id="PS51154"/>
    </source>
</evidence>
<reference evidence="14 15" key="1">
    <citation type="submission" date="2020-10" db="EMBL/GenBank/DDBJ databases">
        <title>Pygocentrus nattereri (red-bellied piranha) genome, fPygNat1, primary haplotype.</title>
        <authorList>
            <person name="Myers G."/>
            <person name="Meyer A."/>
            <person name="Karagic N."/>
            <person name="Pippel M."/>
            <person name="Winkler S."/>
            <person name="Tracey A."/>
            <person name="Wood J."/>
            <person name="Formenti G."/>
            <person name="Howe K."/>
            <person name="Fedrigo O."/>
            <person name="Jarvis E.D."/>
        </authorList>
    </citation>
    <scope>NUCLEOTIDE SEQUENCE [LARGE SCALE GENOMIC DNA]</scope>
</reference>
<dbReference type="InterPro" id="IPR035979">
    <property type="entry name" value="RBD_domain_sf"/>
</dbReference>
<dbReference type="SUPFAM" id="SSF56399">
    <property type="entry name" value="ADP-ribosylation"/>
    <property type="match status" value="1"/>
</dbReference>
<dbReference type="PANTHER" id="PTHR14453:SF106">
    <property type="entry name" value="POLY [ADP-RIBOSE] POLYMERASE"/>
    <property type="match status" value="1"/>
</dbReference>
<dbReference type="EC" id="2.4.2.-" evidence="8"/>
<dbReference type="OMA" id="FVERNTH"/>
<dbReference type="Pfam" id="PF01661">
    <property type="entry name" value="Macro"/>
    <property type="match status" value="3"/>
</dbReference>
<protein>
    <recommendedName>
        <fullName evidence="8">Poly [ADP-ribose] polymerase</fullName>
        <shortName evidence="8">PARP</shortName>
        <ecNumber evidence="8">2.4.2.-</ecNumber>
    </recommendedName>
</protein>
<dbReference type="Pfam" id="PF23249">
    <property type="entry name" value="KH_PARP14_3"/>
    <property type="match status" value="1"/>
</dbReference>
<feature type="domain" description="Macro" evidence="13">
    <location>
        <begin position="1385"/>
        <end position="1562"/>
    </location>
</feature>
<dbReference type="GO" id="GO:0003723">
    <property type="term" value="F:RNA binding"/>
    <property type="evidence" value="ECO:0007669"/>
    <property type="project" value="UniProtKB-UniRule"/>
</dbReference>
<dbReference type="InterPro" id="IPR057044">
    <property type="entry name" value="PARP14_KH_1"/>
</dbReference>
<dbReference type="CDD" id="cd02903">
    <property type="entry name" value="Macro_BAL-like"/>
    <property type="match status" value="2"/>
</dbReference>
<feature type="domain" description="WWE" evidence="11">
    <location>
        <begin position="1713"/>
        <end position="1790"/>
    </location>
</feature>
<feature type="compositionally biased region" description="Polar residues" evidence="9">
    <location>
        <begin position="1129"/>
        <end position="1148"/>
    </location>
</feature>
<dbReference type="Pfam" id="PF23085">
    <property type="entry name" value="RRM_PARP14_3"/>
    <property type="match status" value="2"/>
</dbReference>
<dbReference type="GO" id="GO:0010629">
    <property type="term" value="P:negative regulation of gene expression"/>
    <property type="evidence" value="ECO:0007669"/>
    <property type="project" value="TreeGrafter"/>
</dbReference>
<dbReference type="Pfam" id="PF23248">
    <property type="entry name" value="KH_PARP14_2"/>
    <property type="match status" value="1"/>
</dbReference>
<name>A0A3B4EI74_PYGNA</name>
<dbReference type="GO" id="GO:0005737">
    <property type="term" value="C:cytoplasm"/>
    <property type="evidence" value="ECO:0007669"/>
    <property type="project" value="TreeGrafter"/>
</dbReference>
<dbReference type="PROSITE" id="PS51154">
    <property type="entry name" value="MACRO"/>
    <property type="match status" value="3"/>
</dbReference>
<feature type="compositionally biased region" description="Basic and acidic residues" evidence="9">
    <location>
        <begin position="1116"/>
        <end position="1128"/>
    </location>
</feature>
<dbReference type="InterPro" id="IPR052056">
    <property type="entry name" value="Mono-ARTD/PARP"/>
</dbReference>
<dbReference type="PANTHER" id="PTHR14453">
    <property type="entry name" value="PARP/ZINC FINGER CCCH TYPE DOMAIN CONTAINING PROTEIN"/>
    <property type="match status" value="1"/>
</dbReference>
<dbReference type="SUPFAM" id="SSF54928">
    <property type="entry name" value="RNA-binding domain, RBD"/>
    <property type="match status" value="1"/>
</dbReference>
<keyword evidence="3 8" id="KW-0808">Transferase</keyword>
<feature type="domain" description="Macro" evidence="13">
    <location>
        <begin position="1157"/>
        <end position="1347"/>
    </location>
</feature>
<evidence type="ECO:0000256" key="7">
    <source>
        <dbReference type="PROSITE-ProRule" id="PRU00176"/>
    </source>
</evidence>
<reference evidence="14" key="2">
    <citation type="submission" date="2025-08" db="UniProtKB">
        <authorList>
            <consortium name="Ensembl"/>
        </authorList>
    </citation>
    <scope>IDENTIFICATION</scope>
</reference>
<feature type="region of interest" description="Disordered" evidence="9">
    <location>
        <begin position="200"/>
        <end position="221"/>
    </location>
</feature>
<feature type="region of interest" description="Disordered" evidence="9">
    <location>
        <begin position="89"/>
        <end position="114"/>
    </location>
</feature>
<organism evidence="14 15">
    <name type="scientific">Pygocentrus nattereri</name>
    <name type="common">Red-bellied piranha</name>
    <dbReference type="NCBI Taxonomy" id="42514"/>
    <lineage>
        <taxon>Eukaryota</taxon>
        <taxon>Metazoa</taxon>
        <taxon>Chordata</taxon>
        <taxon>Craniata</taxon>
        <taxon>Vertebrata</taxon>
        <taxon>Euteleostomi</taxon>
        <taxon>Actinopterygii</taxon>
        <taxon>Neopterygii</taxon>
        <taxon>Teleostei</taxon>
        <taxon>Ostariophysi</taxon>
        <taxon>Characiformes</taxon>
        <taxon>Characoidei</taxon>
        <taxon>Pygocentrus</taxon>
    </lineage>
</organism>
<dbReference type="SMART" id="SM00360">
    <property type="entry name" value="RRM"/>
    <property type="match status" value="2"/>
</dbReference>
<dbReference type="InterPro" id="IPR057050">
    <property type="entry name" value="RRM_PARP14_2"/>
</dbReference>
<keyword evidence="15" id="KW-1185">Reference proteome</keyword>
<dbReference type="Proteomes" id="UP001501920">
    <property type="component" value="Chromosome 18"/>
</dbReference>
<evidence type="ECO:0000256" key="6">
    <source>
        <dbReference type="ARBA" id="ARBA00024347"/>
    </source>
</evidence>
<dbReference type="GO" id="GO:0005634">
    <property type="term" value="C:nucleus"/>
    <property type="evidence" value="ECO:0007669"/>
    <property type="project" value="UniProtKB-SubCell"/>
</dbReference>
<dbReference type="InterPro" id="IPR057049">
    <property type="entry name" value="PARP14_KH_8"/>
</dbReference>
<keyword evidence="5" id="KW-0539">Nucleus</keyword>
<dbReference type="Pfam" id="PF23251">
    <property type="entry name" value="KH_PARP14_4"/>
    <property type="match status" value="1"/>
</dbReference>
<comment type="similarity">
    <text evidence="6">Belongs to the ARTD/PARP family.</text>
</comment>
<evidence type="ECO:0000256" key="9">
    <source>
        <dbReference type="SAM" id="MobiDB-lite"/>
    </source>
</evidence>
<dbReference type="GO" id="GO:0070212">
    <property type="term" value="P:protein poly-ADP-ribosylation"/>
    <property type="evidence" value="ECO:0007669"/>
    <property type="project" value="TreeGrafter"/>
</dbReference>
<dbReference type="Gene3D" id="3.40.220.10">
    <property type="entry name" value="Leucine Aminopeptidase, subunit E, domain 1"/>
    <property type="match status" value="3"/>
</dbReference>
<dbReference type="Pfam" id="PF22005">
    <property type="entry name" value="WWE_1"/>
    <property type="match status" value="1"/>
</dbReference>
<dbReference type="InterPro" id="IPR043472">
    <property type="entry name" value="Macro_dom-like"/>
</dbReference>
<dbReference type="PROSITE" id="PS50102">
    <property type="entry name" value="RRM"/>
    <property type="match status" value="1"/>
</dbReference>